<name>A0A0G3M4J8_CHRGL</name>
<dbReference type="AlphaFoldDB" id="A0A0G3M4J8"/>
<dbReference type="RefSeq" id="WP_053328551.1">
    <property type="nucleotide sequence ID" value="NZ_CP009928.1"/>
</dbReference>
<protein>
    <submittedName>
        <fullName evidence="1">Uncharacterized protein</fullName>
    </submittedName>
</protein>
<proteinExistence type="predicted"/>
<dbReference type="KEGG" id="cgn:OK18_15300"/>
<reference evidence="1 2" key="1">
    <citation type="submission" date="2014-11" db="EMBL/GenBank/DDBJ databases">
        <authorList>
            <person name="Park G.-S."/>
            <person name="Hong S.-J."/>
            <person name="Jung B.K."/>
            <person name="Khan A.R."/>
            <person name="Kwak Y."/>
            <person name="Shin J.-H."/>
        </authorList>
    </citation>
    <scope>NUCLEOTIDE SEQUENCE [LARGE SCALE GENOMIC DNA]</scope>
    <source>
        <strain evidence="1 2">DSM 27622</strain>
    </source>
</reference>
<dbReference type="STRING" id="1324352.OK18_15300"/>
<sequence>MKAFYSELIKTFQKEEIKNEYTSKGVLYPQFIDLYGGQDLEPESFDIYPQPAIFVSWSIDHRQKPALVTITFRLCFEQYRDTSNLGRNTEEALKFIDYKEITDNILRKFESPDTGKLTPATEELNIEPVITDQYILVYNCSYKNNITPESRGEYNEINIKSDLFTKMF</sequence>
<dbReference type="PATRIC" id="fig|1324352.5.peg.3187"/>
<dbReference type="EMBL" id="CP009928">
    <property type="protein sequence ID" value="AKK73789.1"/>
    <property type="molecule type" value="Genomic_DNA"/>
</dbReference>
<gene>
    <name evidence="1" type="ORF">OK18_15300</name>
</gene>
<evidence type="ECO:0000313" key="2">
    <source>
        <dbReference type="Proteomes" id="UP000035213"/>
    </source>
</evidence>
<dbReference type="Proteomes" id="UP000035213">
    <property type="component" value="Chromosome"/>
</dbReference>
<evidence type="ECO:0000313" key="1">
    <source>
        <dbReference type="EMBL" id="AKK73789.1"/>
    </source>
</evidence>
<organism evidence="1 2">
    <name type="scientific">Chryseobacterium gallinarum</name>
    <dbReference type="NCBI Taxonomy" id="1324352"/>
    <lineage>
        <taxon>Bacteria</taxon>
        <taxon>Pseudomonadati</taxon>
        <taxon>Bacteroidota</taxon>
        <taxon>Flavobacteriia</taxon>
        <taxon>Flavobacteriales</taxon>
        <taxon>Weeksellaceae</taxon>
        <taxon>Chryseobacterium group</taxon>
        <taxon>Chryseobacterium</taxon>
    </lineage>
</organism>
<dbReference type="OrthoDB" id="1352582at2"/>
<accession>A0A0G3M4J8</accession>